<dbReference type="InterPro" id="IPR036890">
    <property type="entry name" value="HATPase_C_sf"/>
</dbReference>
<dbReference type="Gene3D" id="3.30.565.10">
    <property type="entry name" value="Histidine kinase-like ATPase, C-terminal domain"/>
    <property type="match status" value="1"/>
</dbReference>
<sequence length="343" mass="38775">MASIKQNLRPTPPLPITVRLPDFRNLGFCLRALVIVNLMGLSAAVLRSTGLQDTWNELLSISALLQPILLCSLLLLFILSPQITKLPYRLGVISVLGIELVVVWLLWTLMARTLGADGTETLGRWMVLTIMACAVLLVYFNLRNRALSPAFTEARLQALQARIRPHFLFNSINAVLSLIRMDPQRAERALEDMADLFRVLMADNRNLVPLESELALCRQYLDLEKLRLDERLKVTWHIDKMPADALIPPLVLQPLLENAVYHGIEPVGEGGEIVINIYLARDQVHAVLSNPYRKEGSHHAGNKMALTNIRERLALHFDYEASLSAKVTEDRYQVHIVIPYRTE</sequence>
<evidence type="ECO:0000313" key="3">
    <source>
        <dbReference type="EMBL" id="GBG13961.1"/>
    </source>
</evidence>
<evidence type="ECO:0000259" key="2">
    <source>
        <dbReference type="Pfam" id="PF06580"/>
    </source>
</evidence>
<feature type="domain" description="Signal transduction histidine kinase internal region" evidence="2">
    <location>
        <begin position="154"/>
        <end position="232"/>
    </location>
</feature>
<reference evidence="3 4" key="1">
    <citation type="journal article" date="2018" name="Environ. Microbiol.">
        <title>Isolation and genomic characterization of Novimethylophilus kurashikiensis gen. nov. sp. nov., a new lanthanide-dependent methylotrophic species of Methylophilaceae.</title>
        <authorList>
            <person name="Lv H."/>
            <person name="Sahin N."/>
            <person name="Tani A."/>
        </authorList>
    </citation>
    <scope>NUCLEOTIDE SEQUENCE [LARGE SCALE GENOMIC DNA]</scope>
    <source>
        <strain evidence="3 4">La2-4</strain>
    </source>
</reference>
<dbReference type="RefSeq" id="WP_109015168.1">
    <property type="nucleotide sequence ID" value="NZ_BDOQ01000004.1"/>
</dbReference>
<evidence type="ECO:0000313" key="4">
    <source>
        <dbReference type="Proteomes" id="UP000245081"/>
    </source>
</evidence>
<feature type="transmembrane region" description="Helical" evidence="1">
    <location>
        <begin position="90"/>
        <end position="110"/>
    </location>
</feature>
<keyword evidence="1" id="KW-0472">Membrane</keyword>
<feature type="transmembrane region" description="Helical" evidence="1">
    <location>
        <begin position="122"/>
        <end position="142"/>
    </location>
</feature>
<accession>A0A2R5FB96</accession>
<keyword evidence="3" id="KW-0418">Kinase</keyword>
<dbReference type="InterPro" id="IPR050640">
    <property type="entry name" value="Bact_2-comp_sensor_kinase"/>
</dbReference>
<dbReference type="EMBL" id="BDOQ01000004">
    <property type="protein sequence ID" value="GBG13961.1"/>
    <property type="molecule type" value="Genomic_DNA"/>
</dbReference>
<dbReference type="AlphaFoldDB" id="A0A2R5FB96"/>
<gene>
    <name evidence="3" type="primary">algZ</name>
    <name evidence="3" type="ORF">NMK_1514</name>
</gene>
<keyword evidence="1" id="KW-1133">Transmembrane helix</keyword>
<dbReference type="SUPFAM" id="SSF55874">
    <property type="entry name" value="ATPase domain of HSP90 chaperone/DNA topoisomerase II/histidine kinase"/>
    <property type="match status" value="1"/>
</dbReference>
<proteinExistence type="predicted"/>
<dbReference type="OrthoDB" id="2514702at2"/>
<dbReference type="GO" id="GO:0000155">
    <property type="term" value="F:phosphorelay sensor kinase activity"/>
    <property type="evidence" value="ECO:0007669"/>
    <property type="project" value="InterPro"/>
</dbReference>
<name>A0A2R5FB96_9PROT</name>
<dbReference type="GO" id="GO:0016020">
    <property type="term" value="C:membrane"/>
    <property type="evidence" value="ECO:0007669"/>
    <property type="project" value="InterPro"/>
</dbReference>
<comment type="caution">
    <text evidence="3">The sequence shown here is derived from an EMBL/GenBank/DDBJ whole genome shotgun (WGS) entry which is preliminary data.</text>
</comment>
<dbReference type="Pfam" id="PF06580">
    <property type="entry name" value="His_kinase"/>
    <property type="match status" value="1"/>
</dbReference>
<dbReference type="InterPro" id="IPR010559">
    <property type="entry name" value="Sig_transdc_His_kin_internal"/>
</dbReference>
<dbReference type="EC" id="2.7.13.3" evidence="3"/>
<dbReference type="PANTHER" id="PTHR34220">
    <property type="entry name" value="SENSOR HISTIDINE KINASE YPDA"/>
    <property type="match status" value="1"/>
</dbReference>
<dbReference type="PANTHER" id="PTHR34220:SF7">
    <property type="entry name" value="SENSOR HISTIDINE KINASE YPDA"/>
    <property type="match status" value="1"/>
</dbReference>
<organism evidence="3 4">
    <name type="scientific">Novimethylophilus kurashikiensis</name>
    <dbReference type="NCBI Taxonomy" id="1825523"/>
    <lineage>
        <taxon>Bacteria</taxon>
        <taxon>Pseudomonadati</taxon>
        <taxon>Pseudomonadota</taxon>
        <taxon>Betaproteobacteria</taxon>
        <taxon>Nitrosomonadales</taxon>
        <taxon>Methylophilaceae</taxon>
        <taxon>Novimethylophilus</taxon>
    </lineage>
</organism>
<dbReference type="Proteomes" id="UP000245081">
    <property type="component" value="Unassembled WGS sequence"/>
</dbReference>
<keyword evidence="3" id="KW-0808">Transferase</keyword>
<feature type="transmembrane region" description="Helical" evidence="1">
    <location>
        <begin position="58"/>
        <end position="78"/>
    </location>
</feature>
<protein>
    <submittedName>
        <fullName evidence="3">Two-component system, LytT family, sensor histidine kinase AlgZ</fullName>
        <ecNumber evidence="3">2.7.13.3</ecNumber>
    </submittedName>
</protein>
<keyword evidence="4" id="KW-1185">Reference proteome</keyword>
<feature type="transmembrane region" description="Helical" evidence="1">
    <location>
        <begin position="28"/>
        <end position="46"/>
    </location>
</feature>
<evidence type="ECO:0000256" key="1">
    <source>
        <dbReference type="SAM" id="Phobius"/>
    </source>
</evidence>
<keyword evidence="1" id="KW-0812">Transmembrane</keyword>